<evidence type="ECO:0000313" key="3">
    <source>
        <dbReference type="Proteomes" id="UP000709295"/>
    </source>
</evidence>
<comment type="caution">
    <text evidence="2">The sequence shown here is derived from an EMBL/GenBank/DDBJ whole genome shotgun (WGS) entry which is preliminary data.</text>
</comment>
<protein>
    <submittedName>
        <fullName evidence="2">Uncharacterized protein</fullName>
    </submittedName>
</protein>
<feature type="compositionally biased region" description="Basic and acidic residues" evidence="1">
    <location>
        <begin position="181"/>
        <end position="195"/>
    </location>
</feature>
<feature type="region of interest" description="Disordered" evidence="1">
    <location>
        <begin position="1"/>
        <end position="213"/>
    </location>
</feature>
<evidence type="ECO:0000313" key="2">
    <source>
        <dbReference type="EMBL" id="KAG6941491.1"/>
    </source>
</evidence>
<feature type="compositionally biased region" description="Basic and acidic residues" evidence="1">
    <location>
        <begin position="156"/>
        <end position="166"/>
    </location>
</feature>
<name>A0A8J5MAY8_9STRA</name>
<feature type="compositionally biased region" description="Basic and acidic residues" evidence="1">
    <location>
        <begin position="31"/>
        <end position="42"/>
    </location>
</feature>
<feature type="compositionally biased region" description="Acidic residues" evidence="1">
    <location>
        <begin position="44"/>
        <end position="64"/>
    </location>
</feature>
<feature type="compositionally biased region" description="Basic and acidic residues" evidence="1">
    <location>
        <begin position="121"/>
        <end position="132"/>
    </location>
</feature>
<dbReference type="AlphaFoldDB" id="A0A8J5MAY8"/>
<dbReference type="Proteomes" id="UP000709295">
    <property type="component" value="Unassembled WGS sequence"/>
</dbReference>
<feature type="compositionally biased region" description="Basic and acidic residues" evidence="1">
    <location>
        <begin position="1"/>
        <end position="18"/>
    </location>
</feature>
<reference evidence="2" key="1">
    <citation type="submission" date="2021-01" db="EMBL/GenBank/DDBJ databases">
        <title>Phytophthora aleatoria, a newly-described species from Pinus radiata is distinct from Phytophthora cactorum isolates based on comparative genomics.</title>
        <authorList>
            <person name="Mcdougal R."/>
            <person name="Panda P."/>
            <person name="Williams N."/>
            <person name="Studholme D.J."/>
        </authorList>
    </citation>
    <scope>NUCLEOTIDE SEQUENCE</scope>
    <source>
        <strain evidence="2">NZFS 4037</strain>
    </source>
</reference>
<accession>A0A8J5MAY8</accession>
<keyword evidence="3" id="KW-1185">Reference proteome</keyword>
<proteinExistence type="predicted"/>
<evidence type="ECO:0000256" key="1">
    <source>
        <dbReference type="SAM" id="MobiDB-lite"/>
    </source>
</evidence>
<dbReference type="EMBL" id="JAENGY010003630">
    <property type="protein sequence ID" value="KAG6941491.1"/>
    <property type="molecule type" value="Genomic_DNA"/>
</dbReference>
<sequence>MEHTSPEPKGTLKDESHHSAGGATWGANAAPDHDKSAPKSDPEIGGEADQPPDDEMVEEMDDNSSVESEVKAEEEVERAQEVRRDHEAPLAEVHSTQEMKQEHGQRNSANEAAPFEPIIDQEERGRGHDRSDSATTRPLHSNAAKQAVRSVSPKRGVPEEWNRESGECGDEISRSPTKTRCLREENGARGEHAGEAEEEDRSTKKPMQQFMYK</sequence>
<gene>
    <name evidence="2" type="ORF">JG688_00018641</name>
</gene>
<feature type="compositionally biased region" description="Basic and acidic residues" evidence="1">
    <location>
        <begin position="68"/>
        <end position="105"/>
    </location>
</feature>
<organism evidence="2 3">
    <name type="scientific">Phytophthora aleatoria</name>
    <dbReference type="NCBI Taxonomy" id="2496075"/>
    <lineage>
        <taxon>Eukaryota</taxon>
        <taxon>Sar</taxon>
        <taxon>Stramenopiles</taxon>
        <taxon>Oomycota</taxon>
        <taxon>Peronosporomycetes</taxon>
        <taxon>Peronosporales</taxon>
        <taxon>Peronosporaceae</taxon>
        <taxon>Phytophthora</taxon>
    </lineage>
</organism>